<evidence type="ECO:0000313" key="1">
    <source>
        <dbReference type="EMBL" id="KJD42959.1"/>
    </source>
</evidence>
<comment type="caution">
    <text evidence="1">The sequence shown here is derived from an EMBL/GenBank/DDBJ whole genome shotgun (WGS) entry which is preliminary data.</text>
</comment>
<reference evidence="1 2" key="1">
    <citation type="submission" date="2014-11" db="EMBL/GenBank/DDBJ databases">
        <title>Draft Genome Sequences of Paenibacillus polymyxa NRRL B-30509 and Paenibacillus terrae NRRL B-30644, Strains from a Poultry Environment that Produce Tridecaptin A and Paenicidins.</title>
        <authorList>
            <person name="van Belkum M.J."/>
            <person name="Lohans C.T."/>
            <person name="Vederas J.C."/>
        </authorList>
    </citation>
    <scope>NUCLEOTIDE SEQUENCE [LARGE SCALE GENOMIC DNA]</scope>
    <source>
        <strain evidence="1 2">NRRL B-30644</strain>
    </source>
</reference>
<dbReference type="PATRIC" id="fig|159743.3.peg.5631"/>
<dbReference type="RefSeq" id="WP_044648724.1">
    <property type="nucleotide sequence ID" value="NZ_JTHP01000074.1"/>
</dbReference>
<proteinExistence type="predicted"/>
<keyword evidence="2" id="KW-1185">Reference proteome</keyword>
<gene>
    <name evidence="1" type="ORF">QD47_25410</name>
</gene>
<sequence length="76" mass="8553">MDEDAACQRSSFVLLLVYGCLFDPDILMCLVDVVGREGEETAFTEASARRLIEKISKSAVAYSKRVLKMKQPFSFK</sequence>
<dbReference type="AlphaFoldDB" id="A0A0D7WVF3"/>
<dbReference type="Proteomes" id="UP000032534">
    <property type="component" value="Unassembled WGS sequence"/>
</dbReference>
<accession>A0A0D7WVF3</accession>
<evidence type="ECO:0000313" key="2">
    <source>
        <dbReference type="Proteomes" id="UP000032534"/>
    </source>
</evidence>
<protein>
    <submittedName>
        <fullName evidence="1">Uncharacterized protein</fullName>
    </submittedName>
</protein>
<name>A0A0D7WVF3_9BACL</name>
<dbReference type="EMBL" id="JTHP01000074">
    <property type="protein sequence ID" value="KJD42959.1"/>
    <property type="molecule type" value="Genomic_DNA"/>
</dbReference>
<organism evidence="1 2">
    <name type="scientific">Paenibacillus terrae</name>
    <dbReference type="NCBI Taxonomy" id="159743"/>
    <lineage>
        <taxon>Bacteria</taxon>
        <taxon>Bacillati</taxon>
        <taxon>Bacillota</taxon>
        <taxon>Bacilli</taxon>
        <taxon>Bacillales</taxon>
        <taxon>Paenibacillaceae</taxon>
        <taxon>Paenibacillus</taxon>
    </lineage>
</organism>
<dbReference type="OrthoDB" id="2613192at2"/>